<dbReference type="OrthoDB" id="4158087at2759"/>
<dbReference type="EMBL" id="ML993632">
    <property type="protein sequence ID" value="KAF2159887.1"/>
    <property type="molecule type" value="Genomic_DNA"/>
</dbReference>
<evidence type="ECO:0000313" key="3">
    <source>
        <dbReference type="Proteomes" id="UP000799537"/>
    </source>
</evidence>
<gene>
    <name evidence="2" type="ORF">M409DRAFT_60478</name>
</gene>
<feature type="compositionally biased region" description="Basic residues" evidence="1">
    <location>
        <begin position="17"/>
        <end position="33"/>
    </location>
</feature>
<feature type="compositionally biased region" description="Polar residues" evidence="1">
    <location>
        <begin position="509"/>
        <end position="519"/>
    </location>
</feature>
<evidence type="ECO:0000313" key="2">
    <source>
        <dbReference type="EMBL" id="KAF2159887.1"/>
    </source>
</evidence>
<dbReference type="RefSeq" id="XP_033660776.1">
    <property type="nucleotide sequence ID" value="XM_033814497.1"/>
</dbReference>
<proteinExistence type="predicted"/>
<dbReference type="Proteomes" id="UP000799537">
    <property type="component" value="Unassembled WGS sequence"/>
</dbReference>
<feature type="region of interest" description="Disordered" evidence="1">
    <location>
        <begin position="1"/>
        <end position="76"/>
    </location>
</feature>
<feature type="compositionally biased region" description="Basic and acidic residues" evidence="1">
    <location>
        <begin position="34"/>
        <end position="46"/>
    </location>
</feature>
<name>A0A6A6BYK9_ZASCE</name>
<keyword evidence="3" id="KW-1185">Reference proteome</keyword>
<accession>A0A6A6BYK9</accession>
<dbReference type="GeneID" id="54567769"/>
<evidence type="ECO:0000256" key="1">
    <source>
        <dbReference type="SAM" id="MobiDB-lite"/>
    </source>
</evidence>
<feature type="compositionally biased region" description="Polar residues" evidence="1">
    <location>
        <begin position="64"/>
        <end position="76"/>
    </location>
</feature>
<organism evidence="2 3">
    <name type="scientific">Zasmidium cellare ATCC 36951</name>
    <dbReference type="NCBI Taxonomy" id="1080233"/>
    <lineage>
        <taxon>Eukaryota</taxon>
        <taxon>Fungi</taxon>
        <taxon>Dikarya</taxon>
        <taxon>Ascomycota</taxon>
        <taxon>Pezizomycotina</taxon>
        <taxon>Dothideomycetes</taxon>
        <taxon>Dothideomycetidae</taxon>
        <taxon>Mycosphaerellales</taxon>
        <taxon>Mycosphaerellaceae</taxon>
        <taxon>Zasmidium</taxon>
    </lineage>
</organism>
<reference evidence="2" key="1">
    <citation type="journal article" date="2020" name="Stud. Mycol.">
        <title>101 Dothideomycetes genomes: a test case for predicting lifestyles and emergence of pathogens.</title>
        <authorList>
            <person name="Haridas S."/>
            <person name="Albert R."/>
            <person name="Binder M."/>
            <person name="Bloem J."/>
            <person name="Labutti K."/>
            <person name="Salamov A."/>
            <person name="Andreopoulos B."/>
            <person name="Baker S."/>
            <person name="Barry K."/>
            <person name="Bills G."/>
            <person name="Bluhm B."/>
            <person name="Cannon C."/>
            <person name="Castanera R."/>
            <person name="Culley D."/>
            <person name="Daum C."/>
            <person name="Ezra D."/>
            <person name="Gonzalez J."/>
            <person name="Henrissat B."/>
            <person name="Kuo A."/>
            <person name="Liang C."/>
            <person name="Lipzen A."/>
            <person name="Lutzoni F."/>
            <person name="Magnuson J."/>
            <person name="Mondo S."/>
            <person name="Nolan M."/>
            <person name="Ohm R."/>
            <person name="Pangilinan J."/>
            <person name="Park H.-J."/>
            <person name="Ramirez L."/>
            <person name="Alfaro M."/>
            <person name="Sun H."/>
            <person name="Tritt A."/>
            <person name="Yoshinaga Y."/>
            <person name="Zwiers L.-H."/>
            <person name="Turgeon B."/>
            <person name="Goodwin S."/>
            <person name="Spatafora J."/>
            <person name="Crous P."/>
            <person name="Grigoriev I."/>
        </authorList>
    </citation>
    <scope>NUCLEOTIDE SEQUENCE</scope>
    <source>
        <strain evidence="2">ATCC 36951</strain>
    </source>
</reference>
<sequence>MGIEWAPISVDGSRNPAVRRHARSLAMRQYRRRQKEEVERKHKSTTEDSASTTAMKSRPRRSVTPASSVSTKIGSRNSKPKSLVFNSLSWRKDAEERIQEPEVIADSLRLCKKYLQWLRPDGILTDADFTLYVAQQELPDPLLIAASHLVAGRYLDAAHFRAPGKKCDERKNEVLASLKARLKDGEMLVSGDVVNAIVCLLHYELCEGNDEALVHLQGVKALIGTIDPSSSRMFASCAMSLEMGDLMHALMFSRKAEFVSLGKQSPFSEPTYSSYHASILTKELDQINDLIIYPYFTKVDTMMQDVSRKIEKSLDGPQIRQREARRNSPFEKLSRSIGTLSQQTQLCDLELFVQAAKATNIIIYRYAVLKYPFNDLENQSQVDPIIAAMIHVPSERWRVLKYFRLFMLLAALCAAEEPRRRSFCEAHLVRAMLQLGPQAWLNTRSVADTANFPEFFVKFINNVSAVRAPPAGQASLHRLFDTWDASMERHIEAVKLGRTYAQRVWIDTMDQNTPSTDQNAVAGRDSNDDNNHSNTAPQPPRTSPSSPSISTRRLQLAYDIHGIIHPVDLEGPDLLPYQIHLLQTASAATLQRYKDRILLAYEKSLRYLGREGQGVEIVNEKLGRAGEEGALNEMVVEVNGLFRMIFGPFYDGEVVRNAEGMGGRL</sequence>
<feature type="region of interest" description="Disordered" evidence="1">
    <location>
        <begin position="509"/>
        <end position="550"/>
    </location>
</feature>
<protein>
    <submittedName>
        <fullName evidence="2">Uncharacterized protein</fullName>
    </submittedName>
</protein>
<dbReference type="AlphaFoldDB" id="A0A6A6BYK9"/>